<organism evidence="1 2">
    <name type="scientific">Stygiolobus azoricus</name>
    <dbReference type="NCBI Taxonomy" id="41675"/>
    <lineage>
        <taxon>Archaea</taxon>
        <taxon>Thermoproteota</taxon>
        <taxon>Thermoprotei</taxon>
        <taxon>Sulfolobales</taxon>
        <taxon>Sulfolobaceae</taxon>
        <taxon>Stygiolobus</taxon>
    </lineage>
</organism>
<gene>
    <name evidence="1" type="ORF">D1868_06320</name>
</gene>
<dbReference type="EMBL" id="CP045483">
    <property type="protein sequence ID" value="QGR19648.1"/>
    <property type="molecule type" value="Genomic_DNA"/>
</dbReference>
<dbReference type="Proteomes" id="UP000423396">
    <property type="component" value="Chromosome"/>
</dbReference>
<dbReference type="OrthoDB" id="37074at2157"/>
<protein>
    <submittedName>
        <fullName evidence="1">CRISPR-associated protein</fullName>
    </submittedName>
</protein>
<dbReference type="Gene3D" id="3.40.50.10770">
    <property type="entry name" value="Hypothetical protein VC1899 like domain (Restriction endonuclease-like)"/>
    <property type="match status" value="1"/>
</dbReference>
<reference evidence="1 2" key="1">
    <citation type="submission" date="2019-10" db="EMBL/GenBank/DDBJ databases">
        <title>Genome Sequences from Six Type Strain Members of the Archaeal Family Sulfolobaceae: Acidianus ambivalens, Acidianus infernus, Metallosphaera prunae, Stygiolobus azoricus, Sulfolobus metallicus, and Sulfurisphaera ohwakuensis.</title>
        <authorList>
            <person name="Counts J.A."/>
            <person name="Kelly R.M."/>
        </authorList>
    </citation>
    <scope>NUCLEOTIDE SEQUENCE [LARGE SCALE GENOMIC DNA]</scope>
    <source>
        <strain evidence="1 2">FC6</strain>
    </source>
</reference>
<name>A0A650CPD6_9CREN</name>
<dbReference type="RefSeq" id="WP_156006626.1">
    <property type="nucleotide sequence ID" value="NZ_CP045483.1"/>
</dbReference>
<evidence type="ECO:0000313" key="1">
    <source>
        <dbReference type="EMBL" id="QGR19648.1"/>
    </source>
</evidence>
<keyword evidence="2" id="KW-1185">Reference proteome</keyword>
<dbReference type="NCBIfam" id="NF040581">
    <property type="entry name" value="cas_Crn1"/>
    <property type="match status" value="1"/>
</dbReference>
<dbReference type="GeneID" id="42798668"/>
<dbReference type="AlphaFoldDB" id="A0A650CPD6"/>
<proteinExistence type="predicted"/>
<evidence type="ECO:0000313" key="2">
    <source>
        <dbReference type="Proteomes" id="UP000423396"/>
    </source>
</evidence>
<dbReference type="KEGG" id="sazo:D1868_06320"/>
<accession>A0A650CPD6</accession>
<sequence>MARLIATLGTSPGGIFESYKNLIEGNYQGDNVEKVKIDEVYIIRTSDKAVEFAWKLVKAIFTCCGAKDVRVYDIPLSITDINSRQDFLTFKREVESKINNGDFVDITGGRKSMSVAAAMSARNRNAKIITTVVPQAEYNRVQNLIKQLEPREKEIEMAGEGKCQTIDICQLVSKSALTILLS</sequence>